<dbReference type="GO" id="GO:0008270">
    <property type="term" value="F:zinc ion binding"/>
    <property type="evidence" value="ECO:0007669"/>
    <property type="project" value="UniProtKB-UniRule"/>
</dbReference>
<keyword evidence="2 3" id="KW-0862">Zinc</keyword>
<comment type="function">
    <text evidence="3">Inhibits all the catalytic activities of DNA gyrase by preventing its interaction with DNA. Acts by binding directly to the C-terminal domain of GyrB, which probably disrupts DNA binding by the gyrase.</text>
</comment>
<name>A0A1P8WF00_9PLAN</name>
<dbReference type="GO" id="GO:0006355">
    <property type="term" value="P:regulation of DNA-templated transcription"/>
    <property type="evidence" value="ECO:0007669"/>
    <property type="project" value="InterPro"/>
</dbReference>
<dbReference type="OrthoDB" id="9809663at2"/>
<sequence length="80" mass="9062">MIKPHNCPVCEKTFNTSDEAGKSHFPFCSQRCRQVDLFRWSEGRYAVVEDIDPMVAEFLRDDPNITVQGEGIEGGQDSEP</sequence>
<dbReference type="Pfam" id="PF03884">
    <property type="entry name" value="YacG"/>
    <property type="match status" value="1"/>
</dbReference>
<dbReference type="GO" id="GO:0008657">
    <property type="term" value="F:DNA topoisomerase type II (double strand cut, ATP-hydrolyzing) inhibitor activity"/>
    <property type="evidence" value="ECO:0007669"/>
    <property type="project" value="UniProtKB-UniRule"/>
</dbReference>
<dbReference type="STRING" id="1891926.Fuma_02256"/>
<dbReference type="HAMAP" id="MF_00649">
    <property type="entry name" value="DNA_gyrase_inhibitor_YacG"/>
    <property type="match status" value="1"/>
</dbReference>
<keyword evidence="1 3" id="KW-0479">Metal-binding</keyword>
<accession>A0A1P8WF00</accession>
<dbReference type="Gene3D" id="3.30.50.10">
    <property type="entry name" value="Erythroid Transcription Factor GATA-1, subunit A"/>
    <property type="match status" value="1"/>
</dbReference>
<dbReference type="InterPro" id="IPR013088">
    <property type="entry name" value="Znf_NHR/GATA"/>
</dbReference>
<evidence type="ECO:0000256" key="3">
    <source>
        <dbReference type="HAMAP-Rule" id="MF_00649"/>
    </source>
</evidence>
<organism evidence="4 5">
    <name type="scientific">Fuerstiella marisgermanici</name>
    <dbReference type="NCBI Taxonomy" id="1891926"/>
    <lineage>
        <taxon>Bacteria</taxon>
        <taxon>Pseudomonadati</taxon>
        <taxon>Planctomycetota</taxon>
        <taxon>Planctomycetia</taxon>
        <taxon>Planctomycetales</taxon>
        <taxon>Planctomycetaceae</taxon>
        <taxon>Fuerstiella</taxon>
    </lineage>
</organism>
<dbReference type="PANTHER" id="PTHR36150">
    <property type="entry name" value="DNA GYRASE INHIBITOR YACG"/>
    <property type="match status" value="1"/>
</dbReference>
<evidence type="ECO:0000313" key="5">
    <source>
        <dbReference type="Proteomes" id="UP000187735"/>
    </source>
</evidence>
<comment type="cofactor">
    <cofactor evidence="3">
        <name>Zn(2+)</name>
        <dbReference type="ChEBI" id="CHEBI:29105"/>
    </cofactor>
    <text evidence="3">Binds 1 zinc ion.</text>
</comment>
<feature type="binding site" evidence="3">
    <location>
        <position position="28"/>
    </location>
    <ligand>
        <name>Zn(2+)</name>
        <dbReference type="ChEBI" id="CHEBI:29105"/>
    </ligand>
</feature>
<evidence type="ECO:0000256" key="1">
    <source>
        <dbReference type="ARBA" id="ARBA00022723"/>
    </source>
</evidence>
<dbReference type="AlphaFoldDB" id="A0A1P8WF00"/>
<gene>
    <name evidence="3" type="primary">yacG</name>
    <name evidence="4" type="ORF">Fuma_02256</name>
</gene>
<dbReference type="RefSeq" id="WP_077024244.1">
    <property type="nucleotide sequence ID" value="NZ_CP017641.1"/>
</dbReference>
<reference evidence="4 5" key="1">
    <citation type="journal article" date="2016" name="Front. Microbiol.">
        <title>Fuerstia marisgermanicae gen. nov., sp. nov., an Unusual Member of the Phylum Planctomycetes from the German Wadden Sea.</title>
        <authorList>
            <person name="Kohn T."/>
            <person name="Heuer A."/>
            <person name="Jogler M."/>
            <person name="Vollmers J."/>
            <person name="Boedeker C."/>
            <person name="Bunk B."/>
            <person name="Rast P."/>
            <person name="Borchert D."/>
            <person name="Glockner I."/>
            <person name="Freese H.M."/>
            <person name="Klenk H.P."/>
            <person name="Overmann J."/>
            <person name="Kaster A.K."/>
            <person name="Rohde M."/>
            <person name="Wiegand S."/>
            <person name="Jogler C."/>
        </authorList>
    </citation>
    <scope>NUCLEOTIDE SEQUENCE [LARGE SCALE GENOMIC DNA]</scope>
    <source>
        <strain evidence="4 5">NH11</strain>
    </source>
</reference>
<evidence type="ECO:0000313" key="4">
    <source>
        <dbReference type="EMBL" id="APZ92645.1"/>
    </source>
</evidence>
<dbReference type="KEGG" id="fmr:Fuma_02256"/>
<feature type="binding site" evidence="3">
    <location>
        <position position="7"/>
    </location>
    <ligand>
        <name>Zn(2+)</name>
        <dbReference type="ChEBI" id="CHEBI:29105"/>
    </ligand>
</feature>
<dbReference type="SUPFAM" id="SSF57716">
    <property type="entry name" value="Glucocorticoid receptor-like (DNA-binding domain)"/>
    <property type="match status" value="1"/>
</dbReference>
<feature type="binding site" evidence="3">
    <location>
        <position position="32"/>
    </location>
    <ligand>
        <name>Zn(2+)</name>
        <dbReference type="ChEBI" id="CHEBI:29105"/>
    </ligand>
</feature>
<dbReference type="EMBL" id="CP017641">
    <property type="protein sequence ID" value="APZ92645.1"/>
    <property type="molecule type" value="Genomic_DNA"/>
</dbReference>
<evidence type="ECO:0000256" key="2">
    <source>
        <dbReference type="ARBA" id="ARBA00022833"/>
    </source>
</evidence>
<protein>
    <recommendedName>
        <fullName evidence="3">DNA gyrase inhibitor YacG</fullName>
    </recommendedName>
</protein>
<keyword evidence="5" id="KW-1185">Reference proteome</keyword>
<feature type="binding site" evidence="3">
    <location>
        <position position="10"/>
    </location>
    <ligand>
        <name>Zn(2+)</name>
        <dbReference type="ChEBI" id="CHEBI:29105"/>
    </ligand>
</feature>
<dbReference type="InterPro" id="IPR005584">
    <property type="entry name" value="DNA_gyrase_inhibitor_YacG"/>
</dbReference>
<dbReference type="Proteomes" id="UP000187735">
    <property type="component" value="Chromosome"/>
</dbReference>
<proteinExistence type="inferred from homology"/>
<comment type="subunit">
    <text evidence="3">Interacts with GyrB.</text>
</comment>
<comment type="similarity">
    <text evidence="3">Belongs to the DNA gyrase inhibitor YacG family.</text>
</comment>
<dbReference type="PANTHER" id="PTHR36150:SF1">
    <property type="entry name" value="DNA GYRASE INHIBITOR YACG"/>
    <property type="match status" value="1"/>
</dbReference>